<sequence>MWITFDWKNGFVKRFLLYGCVEIKLSYPQKEKGVVERFQKCQ</sequence>
<evidence type="ECO:0000313" key="2">
    <source>
        <dbReference type="Proteomes" id="UP000034076"/>
    </source>
</evidence>
<proteinExistence type="predicted"/>
<dbReference type="Proteomes" id="UP000034076">
    <property type="component" value="Unassembled WGS sequence"/>
</dbReference>
<name>A0A0M2NHR3_9FIRM</name>
<protein>
    <submittedName>
        <fullName evidence="1">Uncharacterized protein</fullName>
    </submittedName>
</protein>
<keyword evidence="2" id="KW-1185">Reference proteome</keyword>
<evidence type="ECO:0000313" key="1">
    <source>
        <dbReference type="EMBL" id="KKI51708.1"/>
    </source>
</evidence>
<dbReference type="EMBL" id="LAYJ01000068">
    <property type="protein sequence ID" value="KKI51708.1"/>
    <property type="molecule type" value="Genomic_DNA"/>
</dbReference>
<comment type="caution">
    <text evidence="1">The sequence shown here is derived from an EMBL/GenBank/DDBJ whole genome shotgun (WGS) entry which is preliminary data.</text>
</comment>
<reference evidence="1 2" key="1">
    <citation type="submission" date="2015-04" db="EMBL/GenBank/DDBJ databases">
        <title>Draft genome sequence of bacteremic isolate Catabacter hongkongensis type strain HKU16T.</title>
        <authorList>
            <person name="Lau S.K."/>
            <person name="Teng J.L."/>
            <person name="Huang Y."/>
            <person name="Curreem S.O."/>
            <person name="Tsui S.K."/>
            <person name="Woo P.C."/>
        </authorList>
    </citation>
    <scope>NUCLEOTIDE SEQUENCE [LARGE SCALE GENOMIC DNA]</scope>
    <source>
        <strain evidence="1 2">HKU16</strain>
    </source>
</reference>
<dbReference type="AlphaFoldDB" id="A0A0M2NHR3"/>
<organism evidence="1 2">
    <name type="scientific">Christensenella hongkongensis</name>
    <dbReference type="NCBI Taxonomy" id="270498"/>
    <lineage>
        <taxon>Bacteria</taxon>
        <taxon>Bacillati</taxon>
        <taxon>Bacillota</taxon>
        <taxon>Clostridia</taxon>
        <taxon>Christensenellales</taxon>
        <taxon>Christensenellaceae</taxon>
        <taxon>Christensenella</taxon>
    </lineage>
</organism>
<gene>
    <name evidence="1" type="ORF">CHK_0875</name>
</gene>
<accession>A0A0M2NHR3</accession>